<evidence type="ECO:0000259" key="2">
    <source>
        <dbReference type="Pfam" id="PF02347"/>
    </source>
</evidence>
<evidence type="ECO:0000256" key="1">
    <source>
        <dbReference type="HAMAP-Rule" id="MF_00712"/>
    </source>
</evidence>
<dbReference type="EC" id="1.4.4.2" evidence="1"/>
<accession>A0A8D4VR73</accession>
<evidence type="ECO:0000313" key="4">
    <source>
        <dbReference type="Proteomes" id="UP000824988"/>
    </source>
</evidence>
<dbReference type="InterPro" id="IPR049315">
    <property type="entry name" value="GDC-P_N"/>
</dbReference>
<comment type="similarity">
    <text evidence="1">Belongs to the GcvP family. N-terminal subunit subfamily.</text>
</comment>
<dbReference type="CDD" id="cd00613">
    <property type="entry name" value="GDC-P"/>
    <property type="match status" value="1"/>
</dbReference>
<dbReference type="GO" id="GO:0004375">
    <property type="term" value="F:glycine dehydrogenase (decarboxylating) activity"/>
    <property type="evidence" value="ECO:0007669"/>
    <property type="project" value="UniProtKB-EC"/>
</dbReference>
<feature type="domain" description="Glycine cleavage system P-protein N-terminal" evidence="2">
    <location>
        <begin position="3"/>
        <end position="443"/>
    </location>
</feature>
<dbReference type="PANTHER" id="PTHR42806:SF1">
    <property type="entry name" value="GLYCINE DEHYDROGENASE (DECARBOXYLATING)"/>
    <property type="match status" value="1"/>
</dbReference>
<dbReference type="Proteomes" id="UP000824988">
    <property type="component" value="Chromosome"/>
</dbReference>
<dbReference type="GO" id="GO:0009116">
    <property type="term" value="P:nucleoside metabolic process"/>
    <property type="evidence" value="ECO:0007669"/>
    <property type="project" value="InterPro"/>
</dbReference>
<dbReference type="HAMAP" id="MF_00712">
    <property type="entry name" value="GcvPA"/>
    <property type="match status" value="1"/>
</dbReference>
<keyword evidence="1" id="KW-0560">Oxidoreductase</keyword>
<dbReference type="RefSeq" id="WP_221048820.1">
    <property type="nucleotide sequence ID" value="NZ_AP019782.1"/>
</dbReference>
<keyword evidence="4" id="KW-1185">Reference proteome</keyword>
<organism evidence="3 4">
    <name type="scientific">Methylogaea oryzae</name>
    <dbReference type="NCBI Taxonomy" id="1295382"/>
    <lineage>
        <taxon>Bacteria</taxon>
        <taxon>Pseudomonadati</taxon>
        <taxon>Pseudomonadota</taxon>
        <taxon>Gammaproteobacteria</taxon>
        <taxon>Methylococcales</taxon>
        <taxon>Methylococcaceae</taxon>
        <taxon>Methylogaea</taxon>
    </lineage>
</organism>
<reference evidence="3" key="1">
    <citation type="submission" date="2019-06" db="EMBL/GenBank/DDBJ databases">
        <title>Complete genome sequence of Methylogaea oryzae strain JCM16910.</title>
        <authorList>
            <person name="Asakawa S."/>
        </authorList>
    </citation>
    <scope>NUCLEOTIDE SEQUENCE</scope>
    <source>
        <strain evidence="3">E10</strain>
    </source>
</reference>
<proteinExistence type="inferred from homology"/>
<dbReference type="GO" id="GO:0019464">
    <property type="term" value="P:glycine decarboxylation via glycine cleavage system"/>
    <property type="evidence" value="ECO:0007669"/>
    <property type="project" value="UniProtKB-UniRule"/>
</dbReference>
<dbReference type="AlphaFoldDB" id="A0A8D4VR73"/>
<sequence>MPFIPHTEEDVAQMLATLGVPGIEALFDEIPAELRCGDLPGIPAGLNEMQVARLLAERAAQDKTSQCFAGAGAYEHHIPAAVWQIATRGEFYSAYTPYQAEASQGTLQVLYEYQTMMANLMAMEVSNASLYDGASALAEAVLMAVRANPKSASKRVLMPRTVHPAYRRVVRNIVRNQGIELPELPYDPATGATSLEALAAYRGGDVAALVIPQPNFFGVLEDVDALTDWAAANGALAIAVVNPTAMALLKPPGEWGGRGADIACGEGQPLGIPLCSGGPYFGFLCCRMEHVRQMPGRIVGATTDSEGRRGFVLTLQAREQHIRRSKATSNICTNQGLMVTAAAIYLSLLGAAGLSDVAAACHGNTLALLEGLTALPGVERRFGAPLFHEAVVTLPVDAAELLKLLARDGIVGGVALGGDYPELGSRALLVCATETKTRGDMDAYVDAVATLLRG</sequence>
<gene>
    <name evidence="1 3" type="primary">gcvPA</name>
    <name evidence="3" type="ORF">MoryE10_16950</name>
</gene>
<dbReference type="NCBIfam" id="NF001696">
    <property type="entry name" value="PRK00451.1"/>
    <property type="match status" value="1"/>
</dbReference>
<comment type="function">
    <text evidence="1">The glycine cleavage system catalyzes the degradation of glycine. The P protein binds the alpha-amino group of glycine through its pyridoxal phosphate cofactor; CO(2) is released and the remaining methylamine moiety is then transferred to the lipoamide cofactor of the H protein.</text>
</comment>
<name>A0A8D4VR73_9GAMM</name>
<dbReference type="InterPro" id="IPR023010">
    <property type="entry name" value="GcvPA"/>
</dbReference>
<dbReference type="PIRSF" id="PIRSF006815">
    <property type="entry name" value="GcvPA"/>
    <property type="match status" value="1"/>
</dbReference>
<dbReference type="Pfam" id="PF02347">
    <property type="entry name" value="GDC-P"/>
    <property type="match status" value="1"/>
</dbReference>
<evidence type="ECO:0000313" key="3">
    <source>
        <dbReference type="EMBL" id="BBL71089.1"/>
    </source>
</evidence>
<protein>
    <recommendedName>
        <fullName evidence="1">Probable glycine dehydrogenase (decarboxylating) subunit 1</fullName>
        <ecNumber evidence="1">1.4.4.2</ecNumber>
    </recommendedName>
    <alternativeName>
        <fullName evidence="1">Glycine cleavage system P-protein subunit 1</fullName>
    </alternativeName>
    <alternativeName>
        <fullName evidence="1">Glycine decarboxylase subunit 1</fullName>
    </alternativeName>
    <alternativeName>
        <fullName evidence="1">Glycine dehydrogenase (aminomethyl-transferring) subunit 1</fullName>
    </alternativeName>
</protein>
<comment type="catalytic activity">
    <reaction evidence="1">
        <text>N(6)-[(R)-lipoyl]-L-lysyl-[glycine-cleavage complex H protein] + glycine + H(+) = N(6)-[(R)-S(8)-aminomethyldihydrolipoyl]-L-lysyl-[glycine-cleavage complex H protein] + CO2</text>
        <dbReference type="Rhea" id="RHEA:24304"/>
        <dbReference type="Rhea" id="RHEA-COMP:10494"/>
        <dbReference type="Rhea" id="RHEA-COMP:10495"/>
        <dbReference type="ChEBI" id="CHEBI:15378"/>
        <dbReference type="ChEBI" id="CHEBI:16526"/>
        <dbReference type="ChEBI" id="CHEBI:57305"/>
        <dbReference type="ChEBI" id="CHEBI:83099"/>
        <dbReference type="ChEBI" id="CHEBI:83143"/>
        <dbReference type="EC" id="1.4.4.2"/>
    </reaction>
</comment>
<dbReference type="KEGG" id="moz:MoryE10_16950"/>
<dbReference type="EMBL" id="AP019782">
    <property type="protein sequence ID" value="BBL71089.1"/>
    <property type="molecule type" value="Genomic_DNA"/>
</dbReference>
<comment type="subunit">
    <text evidence="1">The glycine cleavage system is composed of four proteins: P, T, L and H. In this organism, the P 'protein' is a heterodimer of two subunits.</text>
</comment>
<dbReference type="InterPro" id="IPR020581">
    <property type="entry name" value="GDC_P"/>
</dbReference>
<dbReference type="PANTHER" id="PTHR42806">
    <property type="entry name" value="GLYCINE CLEAVAGE SYSTEM P-PROTEIN"/>
    <property type="match status" value="1"/>
</dbReference>